<dbReference type="Proteomes" id="UP000275267">
    <property type="component" value="Unassembled WGS sequence"/>
</dbReference>
<dbReference type="AlphaFoldDB" id="A0A3L6R2W5"/>
<evidence type="ECO:0000313" key="2">
    <source>
        <dbReference type="EMBL" id="RLM93605.1"/>
    </source>
</evidence>
<feature type="compositionally biased region" description="Basic and acidic residues" evidence="1">
    <location>
        <begin position="1"/>
        <end position="12"/>
    </location>
</feature>
<comment type="caution">
    <text evidence="2">The sequence shown here is derived from an EMBL/GenBank/DDBJ whole genome shotgun (WGS) entry which is preliminary data.</text>
</comment>
<feature type="region of interest" description="Disordered" evidence="1">
    <location>
        <begin position="1"/>
        <end position="29"/>
    </location>
</feature>
<proteinExistence type="predicted"/>
<organism evidence="2 3">
    <name type="scientific">Panicum miliaceum</name>
    <name type="common">Proso millet</name>
    <name type="synonym">Broomcorn millet</name>
    <dbReference type="NCBI Taxonomy" id="4540"/>
    <lineage>
        <taxon>Eukaryota</taxon>
        <taxon>Viridiplantae</taxon>
        <taxon>Streptophyta</taxon>
        <taxon>Embryophyta</taxon>
        <taxon>Tracheophyta</taxon>
        <taxon>Spermatophyta</taxon>
        <taxon>Magnoliopsida</taxon>
        <taxon>Liliopsida</taxon>
        <taxon>Poales</taxon>
        <taxon>Poaceae</taxon>
        <taxon>PACMAD clade</taxon>
        <taxon>Panicoideae</taxon>
        <taxon>Panicodae</taxon>
        <taxon>Paniceae</taxon>
        <taxon>Panicinae</taxon>
        <taxon>Panicum</taxon>
        <taxon>Panicum sect. Panicum</taxon>
    </lineage>
</organism>
<evidence type="ECO:0000313" key="3">
    <source>
        <dbReference type="Proteomes" id="UP000275267"/>
    </source>
</evidence>
<gene>
    <name evidence="2" type="ORF">C2845_PM08G14360</name>
</gene>
<sequence>MVRRATEARETAASKLVAPAQEEGRSHATRRVHGRGFLWRCCQQKVQKPMYRLEYH</sequence>
<reference evidence="3" key="1">
    <citation type="journal article" date="2019" name="Nat. Commun.">
        <title>The genome of broomcorn millet.</title>
        <authorList>
            <person name="Zou C."/>
            <person name="Miki D."/>
            <person name="Li D."/>
            <person name="Tang Q."/>
            <person name="Xiao L."/>
            <person name="Rajput S."/>
            <person name="Deng P."/>
            <person name="Jia W."/>
            <person name="Huang R."/>
            <person name="Zhang M."/>
            <person name="Sun Y."/>
            <person name="Hu J."/>
            <person name="Fu X."/>
            <person name="Schnable P.S."/>
            <person name="Li F."/>
            <person name="Zhang H."/>
            <person name="Feng B."/>
            <person name="Zhu X."/>
            <person name="Liu R."/>
            <person name="Schnable J.C."/>
            <person name="Zhu J.-K."/>
            <person name="Zhang H."/>
        </authorList>
    </citation>
    <scope>NUCLEOTIDE SEQUENCE [LARGE SCALE GENOMIC DNA]</scope>
</reference>
<evidence type="ECO:0000256" key="1">
    <source>
        <dbReference type="SAM" id="MobiDB-lite"/>
    </source>
</evidence>
<accession>A0A3L6R2W5</accession>
<keyword evidence="3" id="KW-1185">Reference proteome</keyword>
<name>A0A3L6R2W5_PANMI</name>
<protein>
    <submittedName>
        <fullName evidence="2">Uncharacterized protein</fullName>
    </submittedName>
</protein>
<dbReference type="EMBL" id="PQIB02000010">
    <property type="protein sequence ID" value="RLM93605.1"/>
    <property type="molecule type" value="Genomic_DNA"/>
</dbReference>